<evidence type="ECO:0000256" key="4">
    <source>
        <dbReference type="ARBA" id="ARBA00023125"/>
    </source>
</evidence>
<sequence length="369" mass="39813">MAASTAQTAPRTCSRCKASKKKCDKTLPICGRCSGLSLPCAYTETVAQIAPEEIAANFSAIFGRLDRLEDQINVHGDQENAAAAVSSPVPERPQAGSGSGANANKWHMSPGLLHPAYLDIIAGSNTCKILEEKAMTVRDVGRKYSNTVGNSLPVISAHHFNIGADEVEGLRSRSRGGEFYLVVLSMVLILENPVDDPSSANSSQPEIYRISKYLFSMFVSLKDPSMRLVQAGILIALYEHAHCIDNRAYVAIGTCARLASLLRLIGCPGIDSNEETQVHITLRVLNDPLNFENPLGISSSSPTDAFSSHVKACHILDRVQHTLSQTSEDSAPNDTQSSQLSALQNETKHLIMGLEHSPPWHDALVTARG</sequence>
<dbReference type="OrthoDB" id="4509497at2759"/>
<keyword evidence="2" id="KW-0479">Metal-binding</keyword>
<evidence type="ECO:0000256" key="1">
    <source>
        <dbReference type="ARBA" id="ARBA00004123"/>
    </source>
</evidence>
<evidence type="ECO:0000256" key="6">
    <source>
        <dbReference type="ARBA" id="ARBA00023242"/>
    </source>
</evidence>
<evidence type="ECO:0000256" key="3">
    <source>
        <dbReference type="ARBA" id="ARBA00023015"/>
    </source>
</evidence>
<keyword evidence="4" id="KW-0238">DNA-binding</keyword>
<dbReference type="GO" id="GO:0000981">
    <property type="term" value="F:DNA-binding transcription factor activity, RNA polymerase II-specific"/>
    <property type="evidence" value="ECO:0007669"/>
    <property type="project" value="InterPro"/>
</dbReference>
<dbReference type="STRING" id="1447875.A0A2B7WVF3"/>
<comment type="subcellular location">
    <subcellularLocation>
        <location evidence="1">Nucleus</location>
    </subcellularLocation>
</comment>
<dbReference type="SUPFAM" id="SSF57701">
    <property type="entry name" value="Zn2/Cys6 DNA-binding domain"/>
    <property type="match status" value="1"/>
</dbReference>
<keyword evidence="6" id="KW-0539">Nucleus</keyword>
<comment type="caution">
    <text evidence="9">The sequence shown here is derived from an EMBL/GenBank/DDBJ whole genome shotgun (WGS) entry which is preliminary data.</text>
</comment>
<dbReference type="AlphaFoldDB" id="A0A2B7WVF3"/>
<dbReference type="GO" id="GO:0003677">
    <property type="term" value="F:DNA binding"/>
    <property type="evidence" value="ECO:0007669"/>
    <property type="project" value="UniProtKB-KW"/>
</dbReference>
<evidence type="ECO:0000256" key="5">
    <source>
        <dbReference type="ARBA" id="ARBA00023163"/>
    </source>
</evidence>
<dbReference type="GO" id="GO:0008270">
    <property type="term" value="F:zinc ion binding"/>
    <property type="evidence" value="ECO:0007669"/>
    <property type="project" value="InterPro"/>
</dbReference>
<gene>
    <name evidence="9" type="ORF">AJ79_08201</name>
</gene>
<dbReference type="PROSITE" id="PS50048">
    <property type="entry name" value="ZN2_CY6_FUNGAL_2"/>
    <property type="match status" value="1"/>
</dbReference>
<organism evidence="9 10">
    <name type="scientific">Helicocarpus griseus UAMH5409</name>
    <dbReference type="NCBI Taxonomy" id="1447875"/>
    <lineage>
        <taxon>Eukaryota</taxon>
        <taxon>Fungi</taxon>
        <taxon>Dikarya</taxon>
        <taxon>Ascomycota</taxon>
        <taxon>Pezizomycotina</taxon>
        <taxon>Eurotiomycetes</taxon>
        <taxon>Eurotiomycetidae</taxon>
        <taxon>Onygenales</taxon>
        <taxon>Ajellomycetaceae</taxon>
        <taxon>Helicocarpus</taxon>
    </lineage>
</organism>
<dbReference type="PANTHER" id="PTHR47338">
    <property type="entry name" value="ZN(II)2CYS6 TRANSCRIPTION FACTOR (EUROFUNG)-RELATED"/>
    <property type="match status" value="1"/>
</dbReference>
<protein>
    <recommendedName>
        <fullName evidence="8">Zn(2)-C6 fungal-type domain-containing protein</fullName>
    </recommendedName>
</protein>
<keyword evidence="10" id="KW-1185">Reference proteome</keyword>
<feature type="domain" description="Zn(2)-C6 fungal-type" evidence="8">
    <location>
        <begin position="12"/>
        <end position="42"/>
    </location>
</feature>
<feature type="region of interest" description="Disordered" evidence="7">
    <location>
        <begin position="79"/>
        <end position="103"/>
    </location>
</feature>
<dbReference type="Gene3D" id="4.10.240.10">
    <property type="entry name" value="Zn(2)-C6 fungal-type DNA-binding domain"/>
    <property type="match status" value="1"/>
</dbReference>
<dbReference type="CDD" id="cd12148">
    <property type="entry name" value="fungal_TF_MHR"/>
    <property type="match status" value="1"/>
</dbReference>
<evidence type="ECO:0000256" key="7">
    <source>
        <dbReference type="SAM" id="MobiDB-lite"/>
    </source>
</evidence>
<dbReference type="SMART" id="SM00066">
    <property type="entry name" value="GAL4"/>
    <property type="match status" value="1"/>
</dbReference>
<dbReference type="CDD" id="cd00067">
    <property type="entry name" value="GAL4"/>
    <property type="match status" value="1"/>
</dbReference>
<dbReference type="InterPro" id="IPR050815">
    <property type="entry name" value="TF_fung"/>
</dbReference>
<dbReference type="InterPro" id="IPR001138">
    <property type="entry name" value="Zn2Cys6_DnaBD"/>
</dbReference>
<evidence type="ECO:0000313" key="9">
    <source>
        <dbReference type="EMBL" id="PGH00428.1"/>
    </source>
</evidence>
<evidence type="ECO:0000313" key="10">
    <source>
        <dbReference type="Proteomes" id="UP000223968"/>
    </source>
</evidence>
<evidence type="ECO:0000259" key="8">
    <source>
        <dbReference type="PROSITE" id="PS50048"/>
    </source>
</evidence>
<dbReference type="PANTHER" id="PTHR47338:SF20">
    <property type="entry name" value="ZN(II)2CYS6 TRANSCRIPTION FACTOR (EUROFUNG)"/>
    <property type="match status" value="1"/>
</dbReference>
<reference evidence="9 10" key="1">
    <citation type="submission" date="2017-10" db="EMBL/GenBank/DDBJ databases">
        <title>Comparative genomics in systemic dimorphic fungi from Ajellomycetaceae.</title>
        <authorList>
            <person name="Munoz J.F."/>
            <person name="Mcewen J.G."/>
            <person name="Clay O.K."/>
            <person name="Cuomo C.A."/>
        </authorList>
    </citation>
    <scope>NUCLEOTIDE SEQUENCE [LARGE SCALE GENOMIC DNA]</scope>
    <source>
        <strain evidence="9 10">UAMH5409</strain>
    </source>
</reference>
<dbReference type="InterPro" id="IPR036864">
    <property type="entry name" value="Zn2-C6_fun-type_DNA-bd_sf"/>
</dbReference>
<dbReference type="Pfam" id="PF00172">
    <property type="entry name" value="Zn_clus"/>
    <property type="match status" value="1"/>
</dbReference>
<name>A0A2B7WVF3_9EURO</name>
<dbReference type="EMBL" id="PDNB01000186">
    <property type="protein sequence ID" value="PGH00428.1"/>
    <property type="molecule type" value="Genomic_DNA"/>
</dbReference>
<accession>A0A2B7WVF3</accession>
<keyword evidence="3" id="KW-0805">Transcription regulation</keyword>
<keyword evidence="5" id="KW-0804">Transcription</keyword>
<dbReference type="Proteomes" id="UP000223968">
    <property type="component" value="Unassembled WGS sequence"/>
</dbReference>
<dbReference type="PROSITE" id="PS00463">
    <property type="entry name" value="ZN2_CY6_FUNGAL_1"/>
    <property type="match status" value="1"/>
</dbReference>
<dbReference type="GO" id="GO:0005634">
    <property type="term" value="C:nucleus"/>
    <property type="evidence" value="ECO:0007669"/>
    <property type="project" value="UniProtKB-SubCell"/>
</dbReference>
<proteinExistence type="predicted"/>
<evidence type="ECO:0000256" key="2">
    <source>
        <dbReference type="ARBA" id="ARBA00022723"/>
    </source>
</evidence>